<feature type="signal peptide" evidence="2">
    <location>
        <begin position="1"/>
        <end position="18"/>
    </location>
</feature>
<evidence type="ECO:0000313" key="3">
    <source>
        <dbReference type="EMBL" id="STD22060.1"/>
    </source>
</evidence>
<evidence type="ECO:0008006" key="5">
    <source>
        <dbReference type="Google" id="ProtNLM"/>
    </source>
</evidence>
<protein>
    <recommendedName>
        <fullName evidence="5">Lipoprotein</fullName>
    </recommendedName>
</protein>
<feature type="chain" id="PRO_5043960670" description="Lipoprotein" evidence="2">
    <location>
        <begin position="19"/>
        <end position="172"/>
    </location>
</feature>
<dbReference type="RefSeq" id="WP_049002601.1">
    <property type="nucleotide sequence ID" value="NZ_CAIZTE010000009.1"/>
</dbReference>
<evidence type="ECO:0000313" key="4">
    <source>
        <dbReference type="Proteomes" id="UP000255163"/>
    </source>
</evidence>
<accession>A0A376FE20</accession>
<organism evidence="3 4">
    <name type="scientific">Enterobacter asburiae</name>
    <dbReference type="NCBI Taxonomy" id="61645"/>
    <lineage>
        <taxon>Bacteria</taxon>
        <taxon>Pseudomonadati</taxon>
        <taxon>Pseudomonadota</taxon>
        <taxon>Gammaproteobacteria</taxon>
        <taxon>Enterobacterales</taxon>
        <taxon>Enterobacteriaceae</taxon>
        <taxon>Enterobacter</taxon>
        <taxon>Enterobacter cloacae complex</taxon>
    </lineage>
</organism>
<dbReference type="PROSITE" id="PS51257">
    <property type="entry name" value="PROKAR_LIPOPROTEIN"/>
    <property type="match status" value="1"/>
</dbReference>
<feature type="compositionally biased region" description="Polar residues" evidence="1">
    <location>
        <begin position="161"/>
        <end position="172"/>
    </location>
</feature>
<evidence type="ECO:0000256" key="2">
    <source>
        <dbReference type="SAM" id="SignalP"/>
    </source>
</evidence>
<feature type="region of interest" description="Disordered" evidence="1">
    <location>
        <begin position="135"/>
        <end position="172"/>
    </location>
</feature>
<dbReference type="Proteomes" id="UP000255163">
    <property type="component" value="Unassembled WGS sequence"/>
</dbReference>
<gene>
    <name evidence="3" type="ORF">NCTC12123_03084</name>
</gene>
<dbReference type="EMBL" id="UFYI01000007">
    <property type="protein sequence ID" value="STD22060.1"/>
    <property type="molecule type" value="Genomic_DNA"/>
</dbReference>
<dbReference type="AlphaFoldDB" id="A0A376FE20"/>
<keyword evidence="2" id="KW-0732">Signal</keyword>
<evidence type="ECO:0000256" key="1">
    <source>
        <dbReference type="SAM" id="MobiDB-lite"/>
    </source>
</evidence>
<sequence>MKKTTAMLLLAFSGCAGAKTLPAENLQGLYEAYATLNTCHQYGYTGDESLTALDKLIRSNRYQDNTGNIMTLTKDNINYYHSLQDRFILEQQFKSKGINQSGIRLQIKTLCDQMNAVVGGKLGVKTRVISPDDLPASAKPVFDKPATNSAPEIPEDRPMTWDNSPVQSIPIK</sequence>
<proteinExistence type="predicted"/>
<name>A0A376FE20_ENTAS</name>
<reference evidence="3 4" key="1">
    <citation type="submission" date="2018-06" db="EMBL/GenBank/DDBJ databases">
        <authorList>
            <consortium name="Pathogen Informatics"/>
            <person name="Doyle S."/>
        </authorList>
    </citation>
    <scope>NUCLEOTIDE SEQUENCE [LARGE SCALE GENOMIC DNA]</scope>
    <source>
        <strain evidence="3 4">NCTC12123</strain>
    </source>
</reference>